<dbReference type="KEGG" id="hyh:D3Y59_08840"/>
<accession>A0A3B7RSQ0</accession>
<dbReference type="EMBL" id="CP032317">
    <property type="protein sequence ID" value="AYA37147.1"/>
    <property type="molecule type" value="Genomic_DNA"/>
</dbReference>
<organism evidence="1 2">
    <name type="scientific">Hymenobacter oligotrophus</name>
    <dbReference type="NCBI Taxonomy" id="2319843"/>
    <lineage>
        <taxon>Bacteria</taxon>
        <taxon>Pseudomonadati</taxon>
        <taxon>Bacteroidota</taxon>
        <taxon>Cytophagia</taxon>
        <taxon>Cytophagales</taxon>
        <taxon>Hymenobacteraceae</taxon>
        <taxon>Hymenobacter</taxon>
    </lineage>
</organism>
<evidence type="ECO:0000313" key="2">
    <source>
        <dbReference type="Proteomes" id="UP000262802"/>
    </source>
</evidence>
<dbReference type="Proteomes" id="UP000262802">
    <property type="component" value="Chromosome"/>
</dbReference>
<reference evidence="1 2" key="1">
    <citation type="submission" date="2018-09" db="EMBL/GenBank/DDBJ databases">
        <title>Hymenobacter medium sp. nov., isolated from R2A medium.</title>
        <authorList>
            <person name="Yingchao G."/>
        </authorList>
    </citation>
    <scope>NUCLEOTIDE SEQUENCE [LARGE SCALE GENOMIC DNA]</scope>
    <source>
        <strain evidence="2">sh-6</strain>
    </source>
</reference>
<proteinExistence type="predicted"/>
<name>A0A3B7RSQ0_9BACT</name>
<dbReference type="OrthoDB" id="9812256at2"/>
<dbReference type="AlphaFoldDB" id="A0A3B7RSQ0"/>
<sequence>MRHLKLFVSLILLQQAVFTHAQKAPASIQKIALPKEIADRNNQFSGLHVRGNQLLLLAESRLQEGAEAKVYALDLGSITNQKEQKTQELAYRKYTIRNLETIRARIDSACQVYEGLEAMTTLGNVAYFTIETTTPSAYCYLIKGQVDDAAATISIDARYLVPVAKPALTNNTHIHNAGFEALATYKQNLLLLFEYNYFGHDNYAFELPEATAAADVPRYVPVARLPFRTTDMVPLGRNRFAAINYFYNGDDDRVYRPAPTDANARLVQQGSAYKNYCRLITLQYKRKRLTWKPLFELPAEYMTYNWEGIAAYRGGYFLMNDKYGPSNQSTLLYLRP</sequence>
<evidence type="ECO:0000313" key="1">
    <source>
        <dbReference type="EMBL" id="AYA37147.1"/>
    </source>
</evidence>
<gene>
    <name evidence="1" type="ORF">D3Y59_08840</name>
</gene>
<protein>
    <submittedName>
        <fullName evidence="1">Uncharacterized protein</fullName>
    </submittedName>
</protein>
<dbReference type="RefSeq" id="WP_119444723.1">
    <property type="nucleotide sequence ID" value="NZ_CP032317.1"/>
</dbReference>
<keyword evidence="2" id="KW-1185">Reference proteome</keyword>